<dbReference type="EMBL" id="CAIIXF020000249">
    <property type="protein sequence ID" value="CAH1803097.1"/>
    <property type="molecule type" value="Genomic_DNA"/>
</dbReference>
<dbReference type="OrthoDB" id="1616686at2759"/>
<dbReference type="InterPro" id="IPR013083">
    <property type="entry name" value="Znf_RING/FYVE/PHD"/>
</dbReference>
<name>A0A8J1Y5Q3_OWEFU</name>
<keyword evidence="5" id="KW-1185">Reference proteome</keyword>
<evidence type="ECO:0000256" key="3">
    <source>
        <dbReference type="ARBA" id="ARBA00022833"/>
    </source>
</evidence>
<dbReference type="PANTHER" id="PTHR25462:SF296">
    <property type="entry name" value="MEIOTIC P26, ISOFORM F"/>
    <property type="match status" value="1"/>
</dbReference>
<dbReference type="Gene3D" id="3.30.40.10">
    <property type="entry name" value="Zinc/RING finger domain, C3HC4 (zinc finger)"/>
    <property type="match status" value="1"/>
</dbReference>
<dbReference type="SUPFAM" id="SSF57845">
    <property type="entry name" value="B-box zinc-binding domain"/>
    <property type="match status" value="1"/>
</dbReference>
<accession>A0A8J1Y5Q3</accession>
<dbReference type="SMART" id="SM00184">
    <property type="entry name" value="RING"/>
    <property type="match status" value="1"/>
</dbReference>
<dbReference type="Proteomes" id="UP000749559">
    <property type="component" value="Unassembled WGS sequence"/>
</dbReference>
<dbReference type="PROSITE" id="PS00518">
    <property type="entry name" value="ZF_RING_1"/>
    <property type="match status" value="1"/>
</dbReference>
<dbReference type="GO" id="GO:0008270">
    <property type="term" value="F:zinc ion binding"/>
    <property type="evidence" value="ECO:0007669"/>
    <property type="project" value="UniProtKB-KW"/>
</dbReference>
<gene>
    <name evidence="4" type="ORF">OFUS_LOCUS26717</name>
</gene>
<dbReference type="PROSITE" id="PS50089">
    <property type="entry name" value="ZF_RING_2"/>
    <property type="match status" value="1"/>
</dbReference>
<dbReference type="Gene3D" id="3.30.160.60">
    <property type="entry name" value="Classic Zinc Finger"/>
    <property type="match status" value="1"/>
</dbReference>
<organism evidence="4 5">
    <name type="scientific">Owenia fusiformis</name>
    <name type="common">Polychaete worm</name>
    <dbReference type="NCBI Taxonomy" id="6347"/>
    <lineage>
        <taxon>Eukaryota</taxon>
        <taxon>Metazoa</taxon>
        <taxon>Spiralia</taxon>
        <taxon>Lophotrochozoa</taxon>
        <taxon>Annelida</taxon>
        <taxon>Polychaeta</taxon>
        <taxon>Sedentaria</taxon>
        <taxon>Canalipalpata</taxon>
        <taxon>Sabellida</taxon>
        <taxon>Oweniida</taxon>
        <taxon>Oweniidae</taxon>
        <taxon>Owenia</taxon>
    </lineage>
</organism>
<dbReference type="InterPro" id="IPR027370">
    <property type="entry name" value="Znf-RING_euk"/>
</dbReference>
<evidence type="ECO:0000256" key="1">
    <source>
        <dbReference type="ARBA" id="ARBA00022723"/>
    </source>
</evidence>
<evidence type="ECO:0000313" key="4">
    <source>
        <dbReference type="EMBL" id="CAH1803097.1"/>
    </source>
</evidence>
<dbReference type="InterPro" id="IPR017907">
    <property type="entry name" value="Znf_RING_CS"/>
</dbReference>
<protein>
    <submittedName>
        <fullName evidence="4">Uncharacterized protein</fullName>
    </submittedName>
</protein>
<keyword evidence="3" id="KW-0862">Zinc</keyword>
<dbReference type="SUPFAM" id="SSF57850">
    <property type="entry name" value="RING/U-box"/>
    <property type="match status" value="1"/>
</dbReference>
<sequence length="207" mass="23073">MATAQEIKDEYLECKICFEPFVTPKVLDCLHSFCLKCLQRIEAKAKNKHIISCPICRCETTTQKGVDGLRVNFLINSLQEAMGKMRAGPVTCEFCDDDASHKCIQCLDDMCKSHASMHTYSKFTRNHNVVPLDEVKSGKYATQIKAAQQVECETHAGKYIELFCTQCDTPVCMMCKITEHDSHKCVTIAQAAATKKAGKLLPLADAI</sequence>
<dbReference type="CDD" id="cd19757">
    <property type="entry name" value="Bbox1"/>
    <property type="match status" value="1"/>
</dbReference>
<dbReference type="InterPro" id="IPR001841">
    <property type="entry name" value="Znf_RING"/>
</dbReference>
<proteinExistence type="predicted"/>
<evidence type="ECO:0000256" key="2">
    <source>
        <dbReference type="ARBA" id="ARBA00022771"/>
    </source>
</evidence>
<evidence type="ECO:0000313" key="5">
    <source>
        <dbReference type="Proteomes" id="UP000749559"/>
    </source>
</evidence>
<dbReference type="InterPro" id="IPR047153">
    <property type="entry name" value="TRIM45/56/19-like"/>
</dbReference>
<keyword evidence="1" id="KW-0479">Metal-binding</keyword>
<reference evidence="4" key="1">
    <citation type="submission" date="2022-03" db="EMBL/GenBank/DDBJ databases">
        <authorList>
            <person name="Martin C."/>
        </authorList>
    </citation>
    <scope>NUCLEOTIDE SEQUENCE</scope>
</reference>
<dbReference type="InterPro" id="IPR000315">
    <property type="entry name" value="Znf_B-box"/>
</dbReference>
<keyword evidence="2" id="KW-0863">Zinc-finger</keyword>
<dbReference type="AlphaFoldDB" id="A0A8J1Y5Q3"/>
<dbReference type="PROSITE" id="PS50119">
    <property type="entry name" value="ZF_BBOX"/>
    <property type="match status" value="1"/>
</dbReference>
<dbReference type="Pfam" id="PF00643">
    <property type="entry name" value="zf-B_box"/>
    <property type="match status" value="1"/>
</dbReference>
<comment type="caution">
    <text evidence="4">The sequence shown here is derived from an EMBL/GenBank/DDBJ whole genome shotgun (WGS) entry which is preliminary data.</text>
</comment>
<dbReference type="PANTHER" id="PTHR25462">
    <property type="entry name" value="BONUS, ISOFORM C-RELATED"/>
    <property type="match status" value="1"/>
</dbReference>
<dbReference type="Pfam" id="PF13445">
    <property type="entry name" value="zf-RING_UBOX"/>
    <property type="match status" value="1"/>
</dbReference>